<proteinExistence type="predicted"/>
<keyword evidence="1" id="KW-0472">Membrane</keyword>
<keyword evidence="3" id="KW-1185">Reference proteome</keyword>
<evidence type="ECO:0000313" key="3">
    <source>
        <dbReference type="Proteomes" id="UP000325579"/>
    </source>
</evidence>
<dbReference type="Proteomes" id="UP000325579">
    <property type="component" value="Unassembled WGS sequence"/>
</dbReference>
<keyword evidence="1" id="KW-1133">Transmembrane helix</keyword>
<keyword evidence="1" id="KW-0812">Transmembrane</keyword>
<feature type="transmembrane region" description="Helical" evidence="1">
    <location>
        <begin position="49"/>
        <end position="70"/>
    </location>
</feature>
<dbReference type="RefSeq" id="XP_031945752.1">
    <property type="nucleotide sequence ID" value="XM_032080867.1"/>
</dbReference>
<name>A0A5N7DQW1_9EURO</name>
<organism evidence="2 3">
    <name type="scientific">Aspergillus pseudonomiae</name>
    <dbReference type="NCBI Taxonomy" id="1506151"/>
    <lineage>
        <taxon>Eukaryota</taxon>
        <taxon>Fungi</taxon>
        <taxon>Dikarya</taxon>
        <taxon>Ascomycota</taxon>
        <taxon>Pezizomycotina</taxon>
        <taxon>Eurotiomycetes</taxon>
        <taxon>Eurotiomycetidae</taxon>
        <taxon>Eurotiales</taxon>
        <taxon>Aspergillaceae</taxon>
        <taxon>Aspergillus</taxon>
        <taxon>Aspergillus subgen. Circumdati</taxon>
    </lineage>
</organism>
<reference evidence="2 3" key="1">
    <citation type="submission" date="2019-04" db="EMBL/GenBank/DDBJ databases">
        <authorList>
            <consortium name="DOE Joint Genome Institute"/>
            <person name="Mondo S."/>
            <person name="Kjaerbolling I."/>
            <person name="Vesth T."/>
            <person name="Frisvad J.C."/>
            <person name="Nybo J.L."/>
            <person name="Theobald S."/>
            <person name="Kildgaard S."/>
            <person name="Isbrandt T."/>
            <person name="Kuo A."/>
            <person name="Sato A."/>
            <person name="Lyhne E.K."/>
            <person name="Kogle M.E."/>
            <person name="Wiebenga A."/>
            <person name="Kun R.S."/>
            <person name="Lubbers R.J."/>
            <person name="Makela M.R."/>
            <person name="Barry K."/>
            <person name="Chovatia M."/>
            <person name="Clum A."/>
            <person name="Daum C."/>
            <person name="Haridas S."/>
            <person name="He G."/>
            <person name="LaButti K."/>
            <person name="Lipzen A."/>
            <person name="Riley R."/>
            <person name="Salamov A."/>
            <person name="Simmons B.A."/>
            <person name="Magnuson J.K."/>
            <person name="Henrissat B."/>
            <person name="Mortensen U.H."/>
            <person name="Larsen T.O."/>
            <person name="Devries R.P."/>
            <person name="Grigoriev I.V."/>
            <person name="Machida M."/>
            <person name="Baker S.E."/>
            <person name="Andersen M.R."/>
            <person name="Cantor M.N."/>
            <person name="Hua S.X."/>
        </authorList>
    </citation>
    <scope>NUCLEOTIDE SEQUENCE [LARGE SCALE GENOMIC DNA]</scope>
    <source>
        <strain evidence="2 3">CBS 119388</strain>
    </source>
</reference>
<evidence type="ECO:0000256" key="1">
    <source>
        <dbReference type="SAM" id="Phobius"/>
    </source>
</evidence>
<dbReference type="EMBL" id="ML736743">
    <property type="protein sequence ID" value="KAE8408433.1"/>
    <property type="molecule type" value="Genomic_DNA"/>
</dbReference>
<accession>A0A5N7DQW1</accession>
<protein>
    <submittedName>
        <fullName evidence="2">Uncharacterized protein</fullName>
    </submittedName>
</protein>
<feature type="transmembrane region" description="Helical" evidence="1">
    <location>
        <begin position="20"/>
        <end position="37"/>
    </location>
</feature>
<dbReference type="GeneID" id="43665558"/>
<sequence>MNPFLHNTLSKRIHVWLEHLCLTASAISNATLLFFAQYGICVQDHRDSYAGYCQAMVGIMSLDIFIFHILNNAQSVRIS</sequence>
<evidence type="ECO:0000313" key="2">
    <source>
        <dbReference type="EMBL" id="KAE8408433.1"/>
    </source>
</evidence>
<dbReference type="AlphaFoldDB" id="A0A5N7DQW1"/>
<gene>
    <name evidence="2" type="ORF">BDV37DRAFT_238634</name>
</gene>